<sequence>VMNQVLEHVPDPVDFLDSLCRLLKPDGYVYIDVPFKDYLFKPSLEPHILFWNKKSMSVLIEKTRLKMIFCDTAGMPHSLARRFFYRQSFKEKIRNPWIYLEKINQFMNKWGLPKPFDTFRKFHSDFYGGNRQWLRCIAQKMN</sequence>
<evidence type="ECO:0008006" key="2">
    <source>
        <dbReference type="Google" id="ProtNLM"/>
    </source>
</evidence>
<name>A0A383D7A6_9ZZZZ</name>
<accession>A0A383D7A6</accession>
<dbReference type="Gene3D" id="3.40.50.150">
    <property type="entry name" value="Vaccinia Virus protein VP39"/>
    <property type="match status" value="1"/>
</dbReference>
<organism evidence="1">
    <name type="scientific">marine metagenome</name>
    <dbReference type="NCBI Taxonomy" id="408172"/>
    <lineage>
        <taxon>unclassified sequences</taxon>
        <taxon>metagenomes</taxon>
        <taxon>ecological metagenomes</taxon>
    </lineage>
</organism>
<dbReference type="EMBL" id="UINC01214952">
    <property type="protein sequence ID" value="SVE40416.1"/>
    <property type="molecule type" value="Genomic_DNA"/>
</dbReference>
<reference evidence="1" key="1">
    <citation type="submission" date="2018-05" db="EMBL/GenBank/DDBJ databases">
        <authorList>
            <person name="Lanie J.A."/>
            <person name="Ng W.-L."/>
            <person name="Kazmierczak K.M."/>
            <person name="Andrzejewski T.M."/>
            <person name="Davidsen T.M."/>
            <person name="Wayne K.J."/>
            <person name="Tettelin H."/>
            <person name="Glass J.I."/>
            <person name="Rusch D."/>
            <person name="Podicherti R."/>
            <person name="Tsui H.-C.T."/>
            <person name="Winkler M.E."/>
        </authorList>
    </citation>
    <scope>NUCLEOTIDE SEQUENCE</scope>
</reference>
<evidence type="ECO:0000313" key="1">
    <source>
        <dbReference type="EMBL" id="SVE40416.1"/>
    </source>
</evidence>
<dbReference type="Pfam" id="PF13489">
    <property type="entry name" value="Methyltransf_23"/>
    <property type="match status" value="1"/>
</dbReference>
<dbReference type="AlphaFoldDB" id="A0A383D7A6"/>
<dbReference type="SUPFAM" id="SSF53335">
    <property type="entry name" value="S-adenosyl-L-methionine-dependent methyltransferases"/>
    <property type="match status" value="1"/>
</dbReference>
<feature type="non-terminal residue" evidence="1">
    <location>
        <position position="1"/>
    </location>
</feature>
<dbReference type="InterPro" id="IPR029063">
    <property type="entry name" value="SAM-dependent_MTases_sf"/>
</dbReference>
<proteinExistence type="predicted"/>
<protein>
    <recommendedName>
        <fullName evidence="2">Methyltransferase type 11 domain-containing protein</fullName>
    </recommendedName>
</protein>
<gene>
    <name evidence="1" type="ORF">METZ01_LOCUS493270</name>
</gene>